<dbReference type="AlphaFoldDB" id="A0A9W7XPG9"/>
<keyword evidence="4" id="KW-1185">Reference proteome</keyword>
<name>A0A9W7XPG9_9FUNG</name>
<comment type="caution">
    <text evidence="3">The sequence shown here is derived from an EMBL/GenBank/DDBJ whole genome shotgun (WGS) entry which is preliminary data.</text>
</comment>
<reference evidence="3" key="1">
    <citation type="submission" date="2022-07" db="EMBL/GenBank/DDBJ databases">
        <title>Phylogenomic reconstructions and comparative analyses of Kickxellomycotina fungi.</title>
        <authorList>
            <person name="Reynolds N.K."/>
            <person name="Stajich J.E."/>
            <person name="Barry K."/>
            <person name="Grigoriev I.V."/>
            <person name="Crous P."/>
            <person name="Smith M.E."/>
        </authorList>
    </citation>
    <scope>NUCLEOTIDE SEQUENCE</scope>
    <source>
        <strain evidence="3">NBRC 105413</strain>
    </source>
</reference>
<protein>
    <submittedName>
        <fullName evidence="3">Uncharacterized protein</fullName>
    </submittedName>
</protein>
<dbReference type="Proteomes" id="UP001145021">
    <property type="component" value="Unassembled WGS sequence"/>
</dbReference>
<sequence length="188" mass="19535">MQIFATLLIAATAVIAQQVGSDSGPAVSNGESAVSNPNVNNGWQSQNSLFNSGESGGNVFSGLKDNKFSTSISNSATNDNNFVNPSQSQVSGNTGSTTNGEGNHIGDFISSPASFAPLGAWGGFRKRDAIFNNYGHHGGYPVGVYAQPYAFAPVAPVYVHPAFGYPAVGPINHNIQDASIVQNQGRGW</sequence>
<accession>A0A9W7XPG9</accession>
<evidence type="ECO:0000256" key="1">
    <source>
        <dbReference type="SAM" id="MobiDB-lite"/>
    </source>
</evidence>
<feature type="chain" id="PRO_5040777915" evidence="2">
    <location>
        <begin position="17"/>
        <end position="188"/>
    </location>
</feature>
<evidence type="ECO:0000256" key="2">
    <source>
        <dbReference type="SAM" id="SignalP"/>
    </source>
</evidence>
<evidence type="ECO:0000313" key="4">
    <source>
        <dbReference type="Proteomes" id="UP001145021"/>
    </source>
</evidence>
<feature type="region of interest" description="Disordered" evidence="1">
    <location>
        <begin position="77"/>
        <end position="98"/>
    </location>
</feature>
<organism evidence="3 4">
    <name type="scientific">Coemansia asiatica</name>
    <dbReference type="NCBI Taxonomy" id="1052880"/>
    <lineage>
        <taxon>Eukaryota</taxon>
        <taxon>Fungi</taxon>
        <taxon>Fungi incertae sedis</taxon>
        <taxon>Zoopagomycota</taxon>
        <taxon>Kickxellomycotina</taxon>
        <taxon>Kickxellomycetes</taxon>
        <taxon>Kickxellales</taxon>
        <taxon>Kickxellaceae</taxon>
        <taxon>Coemansia</taxon>
    </lineage>
</organism>
<evidence type="ECO:0000313" key="3">
    <source>
        <dbReference type="EMBL" id="KAJ1646868.1"/>
    </source>
</evidence>
<keyword evidence="2" id="KW-0732">Signal</keyword>
<dbReference type="EMBL" id="JANBOH010000046">
    <property type="protein sequence ID" value="KAJ1646868.1"/>
    <property type="molecule type" value="Genomic_DNA"/>
</dbReference>
<feature type="signal peptide" evidence="2">
    <location>
        <begin position="1"/>
        <end position="16"/>
    </location>
</feature>
<feature type="compositionally biased region" description="Low complexity" evidence="1">
    <location>
        <begin position="86"/>
        <end position="98"/>
    </location>
</feature>
<proteinExistence type="predicted"/>
<gene>
    <name evidence="3" type="ORF">LPJ64_001689</name>
</gene>